<evidence type="ECO:0000256" key="5">
    <source>
        <dbReference type="ARBA" id="ARBA00023136"/>
    </source>
</evidence>
<keyword evidence="3 6" id="KW-0812">Transmembrane</keyword>
<gene>
    <name evidence="8" type="ORF">NQZ67_05600</name>
</gene>
<dbReference type="EMBL" id="JANIPJ010000003">
    <property type="protein sequence ID" value="MCR2803354.1"/>
    <property type="molecule type" value="Genomic_DNA"/>
</dbReference>
<evidence type="ECO:0000256" key="6">
    <source>
        <dbReference type="SAM" id="Phobius"/>
    </source>
</evidence>
<dbReference type="Pfam" id="PF04024">
    <property type="entry name" value="PspC"/>
    <property type="match status" value="1"/>
</dbReference>
<evidence type="ECO:0000256" key="2">
    <source>
        <dbReference type="ARBA" id="ARBA00022475"/>
    </source>
</evidence>
<dbReference type="InterPro" id="IPR007168">
    <property type="entry name" value="Phageshock_PspC_N"/>
</dbReference>
<feature type="transmembrane region" description="Helical" evidence="6">
    <location>
        <begin position="33"/>
        <end position="57"/>
    </location>
</feature>
<feature type="domain" description="Phage shock protein PspC N-terminal" evidence="7">
    <location>
        <begin position="2"/>
        <end position="59"/>
    </location>
</feature>
<dbReference type="RefSeq" id="WP_257443566.1">
    <property type="nucleotide sequence ID" value="NZ_JANIPJ010000003.1"/>
</dbReference>
<dbReference type="AlphaFoldDB" id="A0A9X2MNI9"/>
<reference evidence="8" key="1">
    <citation type="submission" date="2022-08" db="EMBL/GenBank/DDBJ databases">
        <title>The genomic sequence of strain Paenibacillus sp. SCIV0701.</title>
        <authorList>
            <person name="Zhao H."/>
        </authorList>
    </citation>
    <scope>NUCLEOTIDE SEQUENCE</scope>
    <source>
        <strain evidence="8">SCIV0701</strain>
    </source>
</reference>
<organism evidence="8 9">
    <name type="scientific">Paenibacillus soyae</name>
    <dbReference type="NCBI Taxonomy" id="2969249"/>
    <lineage>
        <taxon>Bacteria</taxon>
        <taxon>Bacillati</taxon>
        <taxon>Bacillota</taxon>
        <taxon>Bacilli</taxon>
        <taxon>Bacillales</taxon>
        <taxon>Paenibacillaceae</taxon>
        <taxon>Paenibacillus</taxon>
    </lineage>
</organism>
<keyword evidence="2" id="KW-1003">Cell membrane</keyword>
<evidence type="ECO:0000256" key="4">
    <source>
        <dbReference type="ARBA" id="ARBA00022989"/>
    </source>
</evidence>
<keyword evidence="9" id="KW-1185">Reference proteome</keyword>
<comment type="caution">
    <text evidence="8">The sequence shown here is derived from an EMBL/GenBank/DDBJ whole genome shotgun (WGS) entry which is preliminary data.</text>
</comment>
<dbReference type="PANTHER" id="PTHR33885">
    <property type="entry name" value="PHAGE SHOCK PROTEIN C"/>
    <property type="match status" value="1"/>
</dbReference>
<evidence type="ECO:0000313" key="8">
    <source>
        <dbReference type="EMBL" id="MCR2803354.1"/>
    </source>
</evidence>
<dbReference type="PANTHER" id="PTHR33885:SF3">
    <property type="entry name" value="PHAGE SHOCK PROTEIN C"/>
    <property type="match status" value="1"/>
</dbReference>
<name>A0A9X2MNI9_9BACL</name>
<proteinExistence type="predicted"/>
<protein>
    <submittedName>
        <fullName evidence="8">PspC domain-containing protein</fullName>
    </submittedName>
</protein>
<evidence type="ECO:0000259" key="7">
    <source>
        <dbReference type="Pfam" id="PF04024"/>
    </source>
</evidence>
<evidence type="ECO:0000256" key="3">
    <source>
        <dbReference type="ARBA" id="ARBA00022692"/>
    </source>
</evidence>
<dbReference type="Proteomes" id="UP001141950">
    <property type="component" value="Unassembled WGS sequence"/>
</dbReference>
<dbReference type="InterPro" id="IPR052027">
    <property type="entry name" value="PspC"/>
</dbReference>
<accession>A0A9X2MNI9</accession>
<keyword evidence="4 6" id="KW-1133">Transmembrane helix</keyword>
<comment type="subcellular location">
    <subcellularLocation>
        <location evidence="1">Cell membrane</location>
        <topology evidence="1">Single-pass membrane protein</topology>
    </subcellularLocation>
</comment>
<sequence length="72" mass="8117">MKKLFRSHTDNKIAGVCGGIAEWLGIDSTIVRLLFIISAFFSFGAVLLVYFAAALFVPKPPYNDMTFTHFHY</sequence>
<keyword evidence="5 6" id="KW-0472">Membrane</keyword>
<evidence type="ECO:0000313" key="9">
    <source>
        <dbReference type="Proteomes" id="UP001141950"/>
    </source>
</evidence>
<evidence type="ECO:0000256" key="1">
    <source>
        <dbReference type="ARBA" id="ARBA00004162"/>
    </source>
</evidence>
<dbReference type="GO" id="GO:0005886">
    <property type="term" value="C:plasma membrane"/>
    <property type="evidence" value="ECO:0007669"/>
    <property type="project" value="UniProtKB-SubCell"/>
</dbReference>